<dbReference type="Gene3D" id="3.40.190.150">
    <property type="entry name" value="Bordetella uptake gene, domain 1"/>
    <property type="match status" value="1"/>
</dbReference>
<dbReference type="AlphaFoldDB" id="A0A7K2IYT7"/>
<dbReference type="PANTHER" id="PTHR42928">
    <property type="entry name" value="TRICARBOXYLATE-BINDING PROTEIN"/>
    <property type="match status" value="1"/>
</dbReference>
<dbReference type="CDD" id="cd07012">
    <property type="entry name" value="PBP2_Bug_TTT"/>
    <property type="match status" value="1"/>
</dbReference>
<evidence type="ECO:0000313" key="3">
    <source>
        <dbReference type="Proteomes" id="UP000467124"/>
    </source>
</evidence>
<accession>A0A7K2IYT7</accession>
<dbReference type="Proteomes" id="UP000467124">
    <property type="component" value="Unassembled WGS sequence"/>
</dbReference>
<reference evidence="2 3" key="1">
    <citation type="journal article" date="2019" name="Nat. Commun.">
        <title>The antimicrobial potential of Streptomyces from insect microbiomes.</title>
        <authorList>
            <person name="Chevrette M.G."/>
            <person name="Carlson C.M."/>
            <person name="Ortega H.E."/>
            <person name="Thomas C."/>
            <person name="Ananiev G.E."/>
            <person name="Barns K.J."/>
            <person name="Book A.J."/>
            <person name="Cagnazzo J."/>
            <person name="Carlos C."/>
            <person name="Flanigan W."/>
            <person name="Grubbs K.J."/>
            <person name="Horn H.A."/>
            <person name="Hoffmann F.M."/>
            <person name="Klassen J.L."/>
            <person name="Knack J.J."/>
            <person name="Lewin G.R."/>
            <person name="McDonald B.R."/>
            <person name="Muller L."/>
            <person name="Melo W.G.P."/>
            <person name="Pinto-Tomas A.A."/>
            <person name="Schmitz A."/>
            <person name="Wendt-Pienkowski E."/>
            <person name="Wildman S."/>
            <person name="Zhao M."/>
            <person name="Zhang F."/>
            <person name="Bugni T.S."/>
            <person name="Andes D.R."/>
            <person name="Pupo M.T."/>
            <person name="Currie C.R."/>
        </authorList>
    </citation>
    <scope>NUCLEOTIDE SEQUENCE [LARGE SCALE GENOMIC DNA]</scope>
    <source>
        <strain evidence="2 3">SID5840</strain>
    </source>
</reference>
<dbReference type="InterPro" id="IPR042100">
    <property type="entry name" value="Bug_dom1"/>
</dbReference>
<sequence>MYSPTSRPADSRTGKRNRRALMASMAVVPLILAGCGADDGEYPSDSIEYIVPYNPGGGADPVGRQFVQMLETELDANGNVINVPGGDEAVGITQLANADADGYTLGLGTSGGFVAQPLVTGEAQYETPADFTPLAKMSGTPYGLFVSPDSEYETLDDLIEAAKQNPGDIQISTPARMGNPAFVIYFLEEQADIEVSLVTTAGGTGEAALEVMSGRLDAVVGNASGQLGLVESGDLRALAYSGPEDYSDFLPDAVRFDEAGYEIPFTSDYMTMAPAGLDEDVASALREASDAIVTSEEWEEWARGQGTLPHVATGEELDTYLEDIQAGIEHGIELGNDREN</sequence>
<dbReference type="PIRSF" id="PIRSF017082">
    <property type="entry name" value="YflP"/>
    <property type="match status" value="1"/>
</dbReference>
<evidence type="ECO:0000313" key="2">
    <source>
        <dbReference type="EMBL" id="MYR34994.1"/>
    </source>
</evidence>
<dbReference type="SUPFAM" id="SSF53850">
    <property type="entry name" value="Periplasmic binding protein-like II"/>
    <property type="match status" value="1"/>
</dbReference>
<proteinExistence type="inferred from homology"/>
<comment type="caution">
    <text evidence="2">The sequence shown here is derived from an EMBL/GenBank/DDBJ whole genome shotgun (WGS) entry which is preliminary data.</text>
</comment>
<dbReference type="RefSeq" id="WP_161111822.1">
    <property type="nucleotide sequence ID" value="NZ_WWHY01000001.1"/>
</dbReference>
<organism evidence="2 3">
    <name type="scientific">Nocardiopsis alba</name>
    <dbReference type="NCBI Taxonomy" id="53437"/>
    <lineage>
        <taxon>Bacteria</taxon>
        <taxon>Bacillati</taxon>
        <taxon>Actinomycetota</taxon>
        <taxon>Actinomycetes</taxon>
        <taxon>Streptosporangiales</taxon>
        <taxon>Nocardiopsidaceae</taxon>
        <taxon>Nocardiopsis</taxon>
    </lineage>
</organism>
<dbReference type="Pfam" id="PF03401">
    <property type="entry name" value="TctC"/>
    <property type="match status" value="1"/>
</dbReference>
<comment type="similarity">
    <text evidence="1">Belongs to the UPF0065 (bug) family.</text>
</comment>
<dbReference type="EMBL" id="WWHY01000001">
    <property type="protein sequence ID" value="MYR34994.1"/>
    <property type="molecule type" value="Genomic_DNA"/>
</dbReference>
<gene>
    <name evidence="2" type="ORF">GTW20_22715</name>
</gene>
<dbReference type="Gene3D" id="3.40.190.10">
    <property type="entry name" value="Periplasmic binding protein-like II"/>
    <property type="match status" value="1"/>
</dbReference>
<dbReference type="InterPro" id="IPR005064">
    <property type="entry name" value="BUG"/>
</dbReference>
<dbReference type="PROSITE" id="PS51257">
    <property type="entry name" value="PROKAR_LIPOPROTEIN"/>
    <property type="match status" value="1"/>
</dbReference>
<evidence type="ECO:0000256" key="1">
    <source>
        <dbReference type="ARBA" id="ARBA00006987"/>
    </source>
</evidence>
<protein>
    <submittedName>
        <fullName evidence="2">Tripartite tricarboxylate transporter substrate binding protein</fullName>
    </submittedName>
</protein>
<name>A0A7K2IYT7_9ACTN</name>
<dbReference type="PANTHER" id="PTHR42928:SF5">
    <property type="entry name" value="BLR1237 PROTEIN"/>
    <property type="match status" value="1"/>
</dbReference>